<dbReference type="InterPro" id="IPR006427">
    <property type="entry name" value="Portal_HK97"/>
</dbReference>
<evidence type="ECO:0000313" key="2">
    <source>
        <dbReference type="Proteomes" id="UP000292627"/>
    </source>
</evidence>
<comment type="caution">
    <text evidence="1">The sequence shown here is derived from an EMBL/GenBank/DDBJ whole genome shotgun (WGS) entry which is preliminary data.</text>
</comment>
<dbReference type="Proteomes" id="UP000292627">
    <property type="component" value="Unassembled WGS sequence"/>
</dbReference>
<dbReference type="NCBIfam" id="TIGR01537">
    <property type="entry name" value="portal_HK97"/>
    <property type="match status" value="1"/>
</dbReference>
<gene>
    <name evidence="1" type="ORF">EA660_18090</name>
</gene>
<dbReference type="RefSeq" id="WP_130552868.1">
    <property type="nucleotide sequence ID" value="NZ_SHMC01000010.1"/>
</dbReference>
<protein>
    <submittedName>
        <fullName evidence="1">Phage portal protein</fullName>
    </submittedName>
</protein>
<evidence type="ECO:0000313" key="1">
    <source>
        <dbReference type="EMBL" id="TAA20301.1"/>
    </source>
</evidence>
<proteinExistence type="predicted"/>
<dbReference type="AlphaFoldDB" id="A0A4Q8L4J0"/>
<dbReference type="OrthoDB" id="9765386at2"/>
<dbReference type="Pfam" id="PF04860">
    <property type="entry name" value="Phage_portal"/>
    <property type="match status" value="1"/>
</dbReference>
<sequence length="431" mass="47037">MKNQSAKPGRIKAAVLSWLGVPLSLTDGDFWKDFYGTESAAGVVVDEKRMLSLSAVWGCTRLISETIATLPLSMYERTSAGKRVATQHPLHMVIHDQPNADTTAAVHWEAVVAAMLLRGNARCEKLMVGGRLVGLKFLPPPRLDIVCKPNGAKEYRYTEDNGSVRVIPPDRIWTVPGFSLDGKTGLSVIRYGAQVFGGAIQADQAAAGTFKRGLMPTTYYKFPQVLKPEQREDARNAIRRIAGAQNSGEPAILEAGMETGTIGINPSDAQLLESRGFSVEEICRWFRVPPFMVGHSEKSTSWGSGIEQQMIGFLTFTLAPWLRRVEQAISKDLLSPAERARFYPKFAVEGLLRADSAARGSFYSVMVNNGILTRDEVRELEDREPMGGNAAVLTVQTALAPLDSLGTNADAAQARAALMSWLRDPETPSQG</sequence>
<name>A0A4Q8L4J0_9GAMM</name>
<organism evidence="1 2">
    <name type="scientific">Pseudoxanthomonas winnipegensis</name>
    <dbReference type="NCBI Taxonomy" id="2480810"/>
    <lineage>
        <taxon>Bacteria</taxon>
        <taxon>Pseudomonadati</taxon>
        <taxon>Pseudomonadota</taxon>
        <taxon>Gammaproteobacteria</taxon>
        <taxon>Lysobacterales</taxon>
        <taxon>Lysobacteraceae</taxon>
        <taxon>Pseudoxanthomonas</taxon>
    </lineage>
</organism>
<dbReference type="InterPro" id="IPR006944">
    <property type="entry name" value="Phage/GTA_portal"/>
</dbReference>
<accession>A0A4Q8L4J0</accession>
<reference evidence="1 2" key="1">
    <citation type="submission" date="2019-02" db="EMBL/GenBank/DDBJ databases">
        <title>WGS of Pseudoxanthomonas species novum from clinical isolates.</title>
        <authorList>
            <person name="Bernier A.-M."/>
            <person name="Bernard K."/>
            <person name="Vachon A."/>
        </authorList>
    </citation>
    <scope>NUCLEOTIDE SEQUENCE [LARGE SCALE GENOMIC DNA]</scope>
    <source>
        <strain evidence="1 2">NML171200</strain>
    </source>
</reference>
<dbReference type="EMBL" id="SHMC01000010">
    <property type="protein sequence ID" value="TAA20301.1"/>
    <property type="molecule type" value="Genomic_DNA"/>
</dbReference>